<comment type="caution">
    <text evidence="1">The sequence shown here is derived from an EMBL/GenBank/DDBJ whole genome shotgun (WGS) entry which is preliminary data.</text>
</comment>
<feature type="non-terminal residue" evidence="1">
    <location>
        <position position="1"/>
    </location>
</feature>
<gene>
    <name evidence="1" type="ORF">LCGC14_2425670</name>
</gene>
<dbReference type="Pfam" id="PF04519">
    <property type="entry name" value="Bactofilin"/>
    <property type="match status" value="1"/>
</dbReference>
<dbReference type="PANTHER" id="PTHR35024">
    <property type="entry name" value="HYPOTHETICAL CYTOSOLIC PROTEIN"/>
    <property type="match status" value="1"/>
</dbReference>
<evidence type="ECO:0008006" key="2">
    <source>
        <dbReference type="Google" id="ProtNLM"/>
    </source>
</evidence>
<dbReference type="PANTHER" id="PTHR35024:SF4">
    <property type="entry name" value="POLYMER-FORMING CYTOSKELETAL PROTEIN"/>
    <property type="match status" value="1"/>
</dbReference>
<dbReference type="EMBL" id="LAZR01036987">
    <property type="protein sequence ID" value="KKL23408.1"/>
    <property type="molecule type" value="Genomic_DNA"/>
</dbReference>
<dbReference type="AlphaFoldDB" id="A0A0F9EHI5"/>
<reference evidence="1" key="1">
    <citation type="journal article" date="2015" name="Nature">
        <title>Complex archaea that bridge the gap between prokaryotes and eukaryotes.</title>
        <authorList>
            <person name="Spang A."/>
            <person name="Saw J.H."/>
            <person name="Jorgensen S.L."/>
            <person name="Zaremba-Niedzwiedzka K."/>
            <person name="Martijn J."/>
            <person name="Lind A.E."/>
            <person name="van Eijk R."/>
            <person name="Schleper C."/>
            <person name="Guy L."/>
            <person name="Ettema T.J."/>
        </authorList>
    </citation>
    <scope>NUCLEOTIDE SEQUENCE</scope>
</reference>
<protein>
    <recommendedName>
        <fullName evidence="2">Polymer-forming cytoskeletal protein</fullName>
    </recommendedName>
</protein>
<dbReference type="InterPro" id="IPR007607">
    <property type="entry name" value="BacA/B"/>
</dbReference>
<proteinExistence type="predicted"/>
<organism evidence="1">
    <name type="scientific">marine sediment metagenome</name>
    <dbReference type="NCBI Taxonomy" id="412755"/>
    <lineage>
        <taxon>unclassified sequences</taxon>
        <taxon>metagenomes</taxon>
        <taxon>ecological metagenomes</taxon>
    </lineage>
</organism>
<accession>A0A0F9EHI5</accession>
<evidence type="ECO:0000313" key="1">
    <source>
        <dbReference type="EMBL" id="KKL23408.1"/>
    </source>
</evidence>
<name>A0A0F9EHI5_9ZZZZ</name>
<sequence>AYIMIKMEVKSEKGEKRRPVHFFCLFLYGTTKKMNVLTYKKIEIIIRAKNWGKLRGKMPKLKQEGKNKKSSPEEVIPRNIARLGPSLFLEGELSGNEDVVIEGQYKGKIDLANHNILVGRGAKVEADIRAKNITIHGTVKGNIDASGKIFISKEGQMKGDLKAPKISIMEGAKFMGGVKIEKDRRDISLPEEKIDILAIKEEDKTEEKTTFELI</sequence>